<dbReference type="InterPro" id="IPR004868">
    <property type="entry name" value="DNA-dir_DNA_pol_B_mt/vir"/>
</dbReference>
<keyword evidence="10" id="KW-0496">Mitochondrion</keyword>
<comment type="similarity">
    <text evidence="1">Belongs to the DNA polymerase type-B family.</text>
</comment>
<keyword evidence="4" id="KW-0548">Nucleotidyltransferase</keyword>
<evidence type="ECO:0000259" key="9">
    <source>
        <dbReference type="Pfam" id="PF03175"/>
    </source>
</evidence>
<protein>
    <recommendedName>
        <fullName evidence="2">DNA-directed DNA polymerase</fullName>
        <ecNumber evidence="2">2.7.7.7</ecNumber>
    </recommendedName>
</protein>
<comment type="catalytic activity">
    <reaction evidence="8">
        <text>DNA(n) + a 2'-deoxyribonucleoside 5'-triphosphate = DNA(n+1) + diphosphate</text>
        <dbReference type="Rhea" id="RHEA:22508"/>
        <dbReference type="Rhea" id="RHEA-COMP:17339"/>
        <dbReference type="Rhea" id="RHEA-COMP:17340"/>
        <dbReference type="ChEBI" id="CHEBI:33019"/>
        <dbReference type="ChEBI" id="CHEBI:61560"/>
        <dbReference type="ChEBI" id="CHEBI:173112"/>
        <dbReference type="EC" id="2.7.7.7"/>
    </reaction>
</comment>
<reference evidence="10" key="1">
    <citation type="submission" date="2021-04" db="EMBL/GenBank/DDBJ databases">
        <title>Mitogenome analysis reveals the evolution and host adaptation in Rhizoctonia solani.</title>
        <authorList>
            <person name="Zheng A."/>
            <person name="Lin R."/>
            <person name="Xia Y."/>
            <person name="Zhang D."/>
            <person name="Xiang X."/>
            <person name="Niu X."/>
            <person name="Liu Y."/>
            <person name="Jiang L."/>
            <person name="Wang X."/>
        </authorList>
    </citation>
    <scope>NUCLEOTIDE SEQUENCE</scope>
    <source>
        <strain evidence="10">AG1-IC</strain>
    </source>
</reference>
<evidence type="ECO:0000256" key="7">
    <source>
        <dbReference type="ARBA" id="ARBA00023125"/>
    </source>
</evidence>
<organism evidence="10">
    <name type="scientific">Rhizoctonia solani</name>
    <dbReference type="NCBI Taxonomy" id="456999"/>
    <lineage>
        <taxon>Eukaryota</taxon>
        <taxon>Fungi</taxon>
        <taxon>Dikarya</taxon>
        <taxon>Basidiomycota</taxon>
        <taxon>Agaricomycotina</taxon>
        <taxon>Agaricomycetes</taxon>
        <taxon>Cantharellales</taxon>
        <taxon>Ceratobasidiaceae</taxon>
        <taxon>Rhizoctonia</taxon>
    </lineage>
</organism>
<evidence type="ECO:0000256" key="5">
    <source>
        <dbReference type="ARBA" id="ARBA00022705"/>
    </source>
</evidence>
<name>A0A8E8L7R4_9AGAM</name>
<keyword evidence="6" id="KW-0239">DNA-directed DNA polymerase</keyword>
<evidence type="ECO:0000256" key="6">
    <source>
        <dbReference type="ARBA" id="ARBA00022932"/>
    </source>
</evidence>
<dbReference type="EC" id="2.7.7.7" evidence="2"/>
<dbReference type="GO" id="GO:0000166">
    <property type="term" value="F:nucleotide binding"/>
    <property type="evidence" value="ECO:0007669"/>
    <property type="project" value="InterPro"/>
</dbReference>
<evidence type="ECO:0000256" key="2">
    <source>
        <dbReference type="ARBA" id="ARBA00012417"/>
    </source>
</evidence>
<keyword evidence="3" id="KW-0808">Transferase</keyword>
<geneLocation type="mitochondrion" evidence="10"/>
<evidence type="ECO:0000313" key="10">
    <source>
        <dbReference type="EMBL" id="QWC53720.1"/>
    </source>
</evidence>
<dbReference type="EMBL" id="MW995476">
    <property type="protein sequence ID" value="QWC53720.1"/>
    <property type="molecule type" value="Genomic_DNA"/>
</dbReference>
<dbReference type="GO" id="GO:0003887">
    <property type="term" value="F:DNA-directed DNA polymerase activity"/>
    <property type="evidence" value="ECO:0007669"/>
    <property type="project" value="UniProtKB-KW"/>
</dbReference>
<dbReference type="GO" id="GO:0006260">
    <property type="term" value="P:DNA replication"/>
    <property type="evidence" value="ECO:0007669"/>
    <property type="project" value="UniProtKB-KW"/>
</dbReference>
<feature type="domain" description="DNA-directed DNA polymerase family B mitochondria/virus" evidence="9">
    <location>
        <begin position="20"/>
        <end position="205"/>
    </location>
</feature>
<evidence type="ECO:0000256" key="3">
    <source>
        <dbReference type="ARBA" id="ARBA00022679"/>
    </source>
</evidence>
<dbReference type="PANTHER" id="PTHR33568">
    <property type="entry name" value="DNA POLYMERASE"/>
    <property type="match status" value="1"/>
</dbReference>
<dbReference type="PANTHER" id="PTHR33568:SF3">
    <property type="entry name" value="DNA-DIRECTED DNA POLYMERASE"/>
    <property type="match status" value="1"/>
</dbReference>
<dbReference type="Pfam" id="PF03175">
    <property type="entry name" value="DNA_pol_B_2"/>
    <property type="match status" value="1"/>
</dbReference>
<accession>A0A8E8L7R4</accession>
<keyword evidence="5" id="KW-0235">DNA replication</keyword>
<dbReference type="GO" id="GO:0003677">
    <property type="term" value="F:DNA binding"/>
    <property type="evidence" value="ECO:0007669"/>
    <property type="project" value="UniProtKB-KW"/>
</dbReference>
<keyword evidence="7" id="KW-0238">DNA-binding</keyword>
<evidence type="ECO:0000256" key="8">
    <source>
        <dbReference type="ARBA" id="ARBA00049244"/>
    </source>
</evidence>
<proteinExistence type="inferred from homology"/>
<evidence type="ECO:0000256" key="1">
    <source>
        <dbReference type="ARBA" id="ARBA00005755"/>
    </source>
</evidence>
<gene>
    <name evidence="10" type="primary">mcg1</name>
</gene>
<evidence type="ECO:0000256" key="4">
    <source>
        <dbReference type="ARBA" id="ARBA00022695"/>
    </source>
</evidence>
<sequence length="244" mass="27537">MPTGVYQHVVGPIDITNPNLIAFVKAKITAPENLKVPLLPVRINGKMITGAGTWDGMYFSKELHYALSLGYKIEAYEAYIFEGRLVFNEFIENIYNERLKFPKSDPMNYICKLIMNSTYGRFGMAPILTDVKVFNRNDEHNYMDGTEFLDITNINENLVMVTSNTVENINLDIKNPNNNLQISLPIAIATTSYARICIHEYKQAAAEQGILLYSDTDSIRCSAPLPDELLGNGLGQLNWKVFLL</sequence>
<dbReference type="AlphaFoldDB" id="A0A8E8L7R4"/>